<dbReference type="AlphaFoldDB" id="A0A8E2QVP9"/>
<dbReference type="EMBL" id="PHND01000001">
    <property type="protein sequence ID" value="PPE04557.1"/>
    <property type="molecule type" value="Genomic_DNA"/>
</dbReference>
<evidence type="ECO:0000313" key="1">
    <source>
        <dbReference type="EMBL" id="PPE04557.1"/>
    </source>
</evidence>
<protein>
    <recommendedName>
        <fullName evidence="3">Transposase</fullName>
    </recommendedName>
</protein>
<sequence length="106" mass="13252">MENDILKKIDELMRKSLKKKYKIYQIYSVLKITRRTYYLYIKKDIPDFQIKFDKSFAKQFKSVFYENNAKYEYQRTQIYLENFRVTASYSKVYRYMKLLNLFQVKN</sequence>
<accession>A0A8E2QVP9</accession>
<evidence type="ECO:0000313" key="2">
    <source>
        <dbReference type="Proteomes" id="UP000239010"/>
    </source>
</evidence>
<proteinExistence type="predicted"/>
<keyword evidence="2" id="KW-1185">Reference proteome</keyword>
<name>A0A8E2QVP9_9MOLU</name>
<dbReference type="Proteomes" id="UP000239010">
    <property type="component" value="Unassembled WGS sequence"/>
</dbReference>
<comment type="caution">
    <text evidence="1">The sequence shown here is derived from an EMBL/GenBank/DDBJ whole genome shotgun (WGS) entry which is preliminary data.</text>
</comment>
<organism evidence="1 2">
    <name type="scientific">Entomoplasma ellychniae</name>
    <dbReference type="NCBI Taxonomy" id="2114"/>
    <lineage>
        <taxon>Bacteria</taxon>
        <taxon>Bacillati</taxon>
        <taxon>Mycoplasmatota</taxon>
        <taxon>Mollicutes</taxon>
        <taxon>Entomoplasmatales</taxon>
        <taxon>Entomoplasmataceae</taxon>
        <taxon>Entomoplasma</taxon>
    </lineage>
</organism>
<reference evidence="1 2" key="1">
    <citation type="submission" date="2017-11" db="EMBL/GenBank/DDBJ databases">
        <title>Genome sequence of Entomoplasma ellychniae ELCN-1 (ATCC 43707).</title>
        <authorList>
            <person name="Lo W.-S."/>
            <person name="Gasparich G.E."/>
            <person name="Kuo C.-H."/>
        </authorList>
    </citation>
    <scope>NUCLEOTIDE SEQUENCE [LARGE SCALE GENOMIC DNA]</scope>
    <source>
        <strain evidence="1 2">ELCN-1</strain>
    </source>
</reference>
<evidence type="ECO:0008006" key="3">
    <source>
        <dbReference type="Google" id="ProtNLM"/>
    </source>
</evidence>
<gene>
    <name evidence="1" type="ORF">EELLY_v1c02370</name>
</gene>